<evidence type="ECO:0000259" key="4">
    <source>
        <dbReference type="PROSITE" id="PS50937"/>
    </source>
</evidence>
<dbReference type="eggNOG" id="COG0789">
    <property type="taxonomic scope" value="Bacteria"/>
</dbReference>
<dbReference type="PROSITE" id="PS50937">
    <property type="entry name" value="HTH_MERR_2"/>
    <property type="match status" value="1"/>
</dbReference>
<dbReference type="PATRIC" id="fig|1208321.3.peg.3022"/>
<gene>
    <name evidence="5" type="ORF">D104_15185</name>
</gene>
<dbReference type="InterPro" id="IPR000551">
    <property type="entry name" value="MerR-type_HTH_dom"/>
</dbReference>
<evidence type="ECO:0000256" key="3">
    <source>
        <dbReference type="ARBA" id="ARBA00023163"/>
    </source>
</evidence>
<accession>W1RNS4</accession>
<dbReference type="GO" id="GO:0003700">
    <property type="term" value="F:DNA-binding transcription factor activity"/>
    <property type="evidence" value="ECO:0007669"/>
    <property type="project" value="InterPro"/>
</dbReference>
<dbReference type="GO" id="GO:0003677">
    <property type="term" value="F:DNA binding"/>
    <property type="evidence" value="ECO:0007669"/>
    <property type="project" value="UniProtKB-KW"/>
</dbReference>
<keyword evidence="3" id="KW-0804">Transcription</keyword>
<evidence type="ECO:0000313" key="5">
    <source>
        <dbReference type="EMBL" id="ETI58326.1"/>
    </source>
</evidence>
<proteinExistence type="predicted"/>
<feature type="domain" description="HTH merR-type" evidence="4">
    <location>
        <begin position="45"/>
        <end position="114"/>
    </location>
</feature>
<dbReference type="SMART" id="SM00422">
    <property type="entry name" value="HTH_MERR"/>
    <property type="match status" value="1"/>
</dbReference>
<keyword evidence="2" id="KW-0238">DNA-binding</keyword>
<keyword evidence="6" id="KW-1185">Reference proteome</keyword>
<evidence type="ECO:0000256" key="1">
    <source>
        <dbReference type="ARBA" id="ARBA00023015"/>
    </source>
</evidence>
<dbReference type="SUPFAM" id="SSF46955">
    <property type="entry name" value="Putative DNA-binding domain"/>
    <property type="match status" value="1"/>
</dbReference>
<dbReference type="PANTHER" id="PTHR30204:SF67">
    <property type="entry name" value="HTH-TYPE TRANSCRIPTIONAL REGULATOR MLRA-RELATED"/>
    <property type="match status" value="1"/>
</dbReference>
<sequence>MGKLPWMNNDLLEVCMSQSNQNTESNAQQALETLDEKALLDDSSYFPIRELSLKTGVNSVTLRAWERRYGLLKPKRTSKGHRLYDQGDVLRVEGILRWIQQGVAVSKVRALLDQGDSPENITLSNEWLEWQVALVSASRAFQDDKIEQMYQQIFSQYPADIAVRDWLLPSFETLGKGAALTFCESIILPCLVSRVASLKAQQKPSKGKSSPTVLITGLSSQRILWCYMAATMMLDKGIACRVVSNAIHTNEWVDLLVGTQAQSMLAFCDNELASKASDVIEQMAEWGKPVAAIGAGFWLSAHESNVTSVGGVRVYSEALEGVTEFMTTIIVK</sequence>
<keyword evidence="1" id="KW-0805">Transcription regulation</keyword>
<name>W1RNS4_9GAMM</name>
<dbReference type="EMBL" id="AYOZ01000056">
    <property type="protein sequence ID" value="ETI58326.1"/>
    <property type="molecule type" value="Genomic_DNA"/>
</dbReference>
<dbReference type="InterPro" id="IPR009061">
    <property type="entry name" value="DNA-bd_dom_put_sf"/>
</dbReference>
<dbReference type="CDD" id="cd01104">
    <property type="entry name" value="HTH_MlrA-CarA"/>
    <property type="match status" value="1"/>
</dbReference>
<comment type="caution">
    <text evidence="5">The sequence shown here is derived from an EMBL/GenBank/DDBJ whole genome shotgun (WGS) entry which is preliminary data.</text>
</comment>
<evidence type="ECO:0000256" key="2">
    <source>
        <dbReference type="ARBA" id="ARBA00023125"/>
    </source>
</evidence>
<dbReference type="PANTHER" id="PTHR30204">
    <property type="entry name" value="REDOX-CYCLING DRUG-SENSING TRANSCRIPTIONAL ACTIVATOR SOXR"/>
    <property type="match status" value="1"/>
</dbReference>
<reference evidence="5 6" key="1">
    <citation type="journal article" date="2014" name="Genome Announc.">
        <title>Draft Genome Sequence of Marinomonas sp. Strain D104, a Polycyclic Aromatic Hydrocarbon-Degrading Bacterium from the Deep-Sea Sediment of the Arctic Ocean.</title>
        <authorList>
            <person name="Dong C."/>
            <person name="Bai X."/>
            <person name="Lai Q."/>
            <person name="Xie Y."/>
            <person name="Chen X."/>
            <person name="Shao Z."/>
        </authorList>
    </citation>
    <scope>NUCLEOTIDE SEQUENCE [LARGE SCALE GENOMIC DNA]</scope>
    <source>
        <strain evidence="5 6">D104</strain>
    </source>
</reference>
<protein>
    <submittedName>
        <fullName evidence="5">MerR family transcriptional regulator</fullName>
    </submittedName>
</protein>
<dbReference type="InterPro" id="IPR047057">
    <property type="entry name" value="MerR_fam"/>
</dbReference>
<organism evidence="5 6">
    <name type="scientific">Marinomonas profundimaris</name>
    <dbReference type="NCBI Taxonomy" id="1208321"/>
    <lineage>
        <taxon>Bacteria</taxon>
        <taxon>Pseudomonadati</taxon>
        <taxon>Pseudomonadota</taxon>
        <taxon>Gammaproteobacteria</taxon>
        <taxon>Oceanospirillales</taxon>
        <taxon>Oceanospirillaceae</taxon>
        <taxon>Marinomonas</taxon>
    </lineage>
</organism>
<evidence type="ECO:0000313" key="6">
    <source>
        <dbReference type="Proteomes" id="UP000018857"/>
    </source>
</evidence>
<dbReference type="AlphaFoldDB" id="W1RNS4"/>
<dbReference type="Gene3D" id="1.10.1660.10">
    <property type="match status" value="1"/>
</dbReference>
<dbReference type="Pfam" id="PF13411">
    <property type="entry name" value="MerR_1"/>
    <property type="match status" value="1"/>
</dbReference>
<dbReference type="Proteomes" id="UP000018857">
    <property type="component" value="Unassembled WGS sequence"/>
</dbReference>
<dbReference type="STRING" id="1208321.D104_15185"/>